<organism evidence="7 8">
    <name type="scientific">Wandonia haliotis</name>
    <dbReference type="NCBI Taxonomy" id="574963"/>
    <lineage>
        <taxon>Bacteria</taxon>
        <taxon>Pseudomonadati</taxon>
        <taxon>Bacteroidota</taxon>
        <taxon>Flavobacteriia</taxon>
        <taxon>Flavobacteriales</taxon>
        <taxon>Crocinitomicaceae</taxon>
        <taxon>Wandonia</taxon>
    </lineage>
</organism>
<feature type="transmembrane region" description="Helical" evidence="6">
    <location>
        <begin position="45"/>
        <end position="62"/>
    </location>
</feature>
<dbReference type="RefSeq" id="WP_343785777.1">
    <property type="nucleotide sequence ID" value="NZ_BAAAFH010000007.1"/>
</dbReference>
<dbReference type="Pfam" id="PF04241">
    <property type="entry name" value="DUF423"/>
    <property type="match status" value="1"/>
</dbReference>
<comment type="similarity">
    <text evidence="2">Belongs to the UPF0382 family.</text>
</comment>
<dbReference type="InterPro" id="IPR006696">
    <property type="entry name" value="DUF423"/>
</dbReference>
<comment type="subcellular location">
    <subcellularLocation>
        <location evidence="1">Membrane</location>
        <topology evidence="1">Multi-pass membrane protein</topology>
    </subcellularLocation>
</comment>
<evidence type="ECO:0000256" key="3">
    <source>
        <dbReference type="ARBA" id="ARBA00022692"/>
    </source>
</evidence>
<comment type="caution">
    <text evidence="7">The sequence shown here is derived from an EMBL/GenBank/DDBJ whole genome shotgun (WGS) entry which is preliminary data.</text>
</comment>
<feature type="transmembrane region" description="Helical" evidence="6">
    <location>
        <begin position="69"/>
        <end position="90"/>
    </location>
</feature>
<evidence type="ECO:0000313" key="8">
    <source>
        <dbReference type="Proteomes" id="UP001501126"/>
    </source>
</evidence>
<feature type="transmembrane region" description="Helical" evidence="6">
    <location>
        <begin position="102"/>
        <end position="122"/>
    </location>
</feature>
<evidence type="ECO:0000256" key="4">
    <source>
        <dbReference type="ARBA" id="ARBA00022989"/>
    </source>
</evidence>
<dbReference type="PANTHER" id="PTHR43461">
    <property type="entry name" value="TRANSMEMBRANE PROTEIN 256"/>
    <property type="match status" value="1"/>
</dbReference>
<accession>A0ABP3XZP5</accession>
<name>A0ABP3XZP5_9FLAO</name>
<gene>
    <name evidence="7" type="ORF">GCM10009118_12640</name>
</gene>
<keyword evidence="3 6" id="KW-0812">Transmembrane</keyword>
<proteinExistence type="inferred from homology"/>
<dbReference type="Proteomes" id="UP001501126">
    <property type="component" value="Unassembled WGS sequence"/>
</dbReference>
<dbReference type="EMBL" id="BAAAFH010000007">
    <property type="protein sequence ID" value="GAA0874856.1"/>
    <property type="molecule type" value="Genomic_DNA"/>
</dbReference>
<dbReference type="PANTHER" id="PTHR43461:SF1">
    <property type="entry name" value="TRANSMEMBRANE PROTEIN 256"/>
    <property type="match status" value="1"/>
</dbReference>
<sequence>MEIKSKGSAIWGIVLMILAITGGAMGAHALEKVLTEQLLESYQTGVDYMLYMGLSLLLLSLWPKELVKVGTVLIKAGVVLFSGSIFGLVFLKNGGGDAPIPLVIATPVGGTLMIAGWIMLLLKVALRK</sequence>
<keyword evidence="8" id="KW-1185">Reference proteome</keyword>
<evidence type="ECO:0000313" key="7">
    <source>
        <dbReference type="EMBL" id="GAA0874856.1"/>
    </source>
</evidence>
<keyword evidence="5 6" id="KW-0472">Membrane</keyword>
<protein>
    <submittedName>
        <fullName evidence="7">DUF423 domain-containing protein</fullName>
    </submittedName>
</protein>
<evidence type="ECO:0000256" key="6">
    <source>
        <dbReference type="SAM" id="Phobius"/>
    </source>
</evidence>
<evidence type="ECO:0000256" key="1">
    <source>
        <dbReference type="ARBA" id="ARBA00004141"/>
    </source>
</evidence>
<keyword evidence="4 6" id="KW-1133">Transmembrane helix</keyword>
<evidence type="ECO:0000256" key="5">
    <source>
        <dbReference type="ARBA" id="ARBA00023136"/>
    </source>
</evidence>
<reference evidence="8" key="1">
    <citation type="journal article" date="2019" name="Int. J. Syst. Evol. Microbiol.">
        <title>The Global Catalogue of Microorganisms (GCM) 10K type strain sequencing project: providing services to taxonomists for standard genome sequencing and annotation.</title>
        <authorList>
            <consortium name="The Broad Institute Genomics Platform"/>
            <consortium name="The Broad Institute Genome Sequencing Center for Infectious Disease"/>
            <person name="Wu L."/>
            <person name="Ma J."/>
        </authorList>
    </citation>
    <scope>NUCLEOTIDE SEQUENCE [LARGE SCALE GENOMIC DNA]</scope>
    <source>
        <strain evidence="8">JCM 16083</strain>
    </source>
</reference>
<evidence type="ECO:0000256" key="2">
    <source>
        <dbReference type="ARBA" id="ARBA00009694"/>
    </source>
</evidence>